<dbReference type="OrthoDB" id="6021232at2759"/>
<gene>
    <name evidence="2" type="ORF">PACLA_8A038246</name>
</gene>
<protein>
    <submittedName>
        <fullName evidence="2">Uncharacterized protein</fullName>
    </submittedName>
</protein>
<feature type="compositionally biased region" description="Acidic residues" evidence="1">
    <location>
        <begin position="1264"/>
        <end position="1284"/>
    </location>
</feature>
<name>A0A6S7GLV8_PARCT</name>
<feature type="compositionally biased region" description="Acidic residues" evidence="1">
    <location>
        <begin position="15"/>
        <end position="24"/>
    </location>
</feature>
<dbReference type="SMART" id="SM01114">
    <property type="entry name" value="CXC"/>
    <property type="match status" value="1"/>
</dbReference>
<feature type="region of interest" description="Disordered" evidence="1">
    <location>
        <begin position="1"/>
        <end position="34"/>
    </location>
</feature>
<proteinExistence type="predicted"/>
<dbReference type="InterPro" id="IPR033467">
    <property type="entry name" value="Tesmin/TSO1-like_CXC"/>
</dbReference>
<sequence length="1284" mass="145433">MSSNFDWDGDHSESDSEMEWEDNNVTENKKSSNDPCSNDLQILFNASMIIKNKIKSKPVFETPWPPLAADITNENAEKVVDPALFNVLAWICGFSDNPQLNSYVTVTDNQHSKIMAVAQDLLFVASHGQNPTPKSIALAMAMRQLTGSSNVLKLLNQFGHCMSHEYVLRHETALAQVNVSSEGTLPPGFCKDKFTTLAWDNDDFCEETKTGKGTTHVTGGIIIQRQSCEVEEESVRVSIPRSSSLEYVPDEITPYALGKRVTVNLKDALQEVSVDEYVYVPTQKAANALDFSFVLCRNLQNECLFPNWTGFNILLQSTEIPILSKIGYLPIIDAPPTEMSTINAIMKKSTEIANKLCIHYVCLVFDESIYAKIQEVRWKEEEYLSRFSVRLGEFHMAMSFCGAIGKLFKDAGLRDLLVESELVAAGSIKGVINGKHYNRAIRTHKVMFEALTRLLFDMYMQSLPAESQEQISLFIENMAKTFPDEQFKDYALSEEFQSIQNGFNTYVNEKSATNKTMGMWMWMVYMQMVQTLLLFIRATRDNNWELHLSAVRSMLPWFFAADRVNYARYGSIYWLEIICLNTTHPDALHGIEANWTCQRQQKYGFSSSACDQVMEQTFNRDSKTKGGITGFTLNRSAVQRWILAQSERGSITRQCYSLAGLSKNERARKDLDVSQMIYHNSEISAVIETISAMTNPFDPDLKDLINIASGEVANPCVVTDMLAAKEIGERKFKEFVDDKVKAEKPDIFTTIPKTNLKTFTKRNVKSQVKTKKGEIVELRNDAKFISRLLAIGESRDVDMKNLMSYSLRKFPHPFATVDGELVKSPKCKLLHELVGRVTDPMVETTQTSGALLLDAMAMLQTLKYIPQTFGELAEKILQMLLSCARTANAERVDFVSDRYPAVSIKNLERNKRAVSGVTQIRIGGPNQKVPCQFKRFLSLGENKESLIEFIFKHFCTMKLEGRLSRLSLYFSHGQMCHRFYVDVRNVVRVEDVPELYSDHEEADTRLILHAKHASTEHHVITVRSPDTDVFVLMLGHKDAIDAMLYFDTGSGNHRRVLDLDQCHRQLSGSFCDGLIGFHAFTGCDSTSSFYYNGKVNILKVLDKNLEFLPAFQTIGSTFIPNPVLEKEIEKFICLLYQQKQVDDVNVARYNIFRLGKYCERDMPCTKDVLRKHLNRVVYQAAIWRRALTPITDCPNIAEHGWLVDNDGNVSIDWMDLPPAPDGILENVQCGCKTGCTSNRCSCRKANLQCTSICRCNHCSNATQESDESDTDADDIDENDFDDEH</sequence>
<accession>A0A6S7GLV8</accession>
<dbReference type="EMBL" id="CACRXK020000922">
    <property type="protein sequence ID" value="CAB3985790.1"/>
    <property type="molecule type" value="Genomic_DNA"/>
</dbReference>
<dbReference type="PANTHER" id="PTHR46704">
    <property type="entry name" value="CXC DOMAIN-CONTAINING PROTEIN-RELATED"/>
    <property type="match status" value="1"/>
</dbReference>
<dbReference type="Proteomes" id="UP001152795">
    <property type="component" value="Unassembled WGS sequence"/>
</dbReference>
<comment type="caution">
    <text evidence="2">The sequence shown here is derived from an EMBL/GenBank/DDBJ whole genome shotgun (WGS) entry which is preliminary data.</text>
</comment>
<dbReference type="PANTHER" id="PTHR46704:SF9">
    <property type="entry name" value="BHLH DOMAIN-CONTAINING PROTEIN"/>
    <property type="match status" value="1"/>
</dbReference>
<evidence type="ECO:0000313" key="2">
    <source>
        <dbReference type="EMBL" id="CAB3985790.1"/>
    </source>
</evidence>
<evidence type="ECO:0000313" key="3">
    <source>
        <dbReference type="Proteomes" id="UP001152795"/>
    </source>
</evidence>
<evidence type="ECO:0000256" key="1">
    <source>
        <dbReference type="SAM" id="MobiDB-lite"/>
    </source>
</evidence>
<reference evidence="2" key="1">
    <citation type="submission" date="2020-04" db="EMBL/GenBank/DDBJ databases">
        <authorList>
            <person name="Alioto T."/>
            <person name="Alioto T."/>
            <person name="Gomez Garrido J."/>
        </authorList>
    </citation>
    <scope>NUCLEOTIDE SEQUENCE</scope>
    <source>
        <strain evidence="2">A484AB</strain>
    </source>
</reference>
<keyword evidence="3" id="KW-1185">Reference proteome</keyword>
<feature type="region of interest" description="Disordered" evidence="1">
    <location>
        <begin position="1261"/>
        <end position="1284"/>
    </location>
</feature>
<organism evidence="2 3">
    <name type="scientific">Paramuricea clavata</name>
    <name type="common">Red gorgonian</name>
    <name type="synonym">Violescent sea-whip</name>
    <dbReference type="NCBI Taxonomy" id="317549"/>
    <lineage>
        <taxon>Eukaryota</taxon>
        <taxon>Metazoa</taxon>
        <taxon>Cnidaria</taxon>
        <taxon>Anthozoa</taxon>
        <taxon>Octocorallia</taxon>
        <taxon>Malacalcyonacea</taxon>
        <taxon>Plexauridae</taxon>
        <taxon>Paramuricea</taxon>
    </lineage>
</organism>